<dbReference type="Pfam" id="PF01364">
    <property type="entry name" value="Peptidase_C25"/>
    <property type="match status" value="1"/>
</dbReference>
<evidence type="ECO:0000256" key="1">
    <source>
        <dbReference type="PROSITE-ProRule" id="PRU00339"/>
    </source>
</evidence>
<evidence type="ECO:0000259" key="2">
    <source>
        <dbReference type="Pfam" id="PF01364"/>
    </source>
</evidence>
<dbReference type="GO" id="GO:0008234">
    <property type="term" value="F:cysteine-type peptidase activity"/>
    <property type="evidence" value="ECO:0007669"/>
    <property type="project" value="InterPro"/>
</dbReference>
<dbReference type="GO" id="GO:0006508">
    <property type="term" value="P:proteolysis"/>
    <property type="evidence" value="ECO:0007669"/>
    <property type="project" value="InterPro"/>
</dbReference>
<feature type="domain" description="Gingipain" evidence="2">
    <location>
        <begin position="437"/>
        <end position="741"/>
    </location>
</feature>
<gene>
    <name evidence="3" type="ORF">LARV_02603</name>
</gene>
<evidence type="ECO:0000313" key="3">
    <source>
        <dbReference type="EMBL" id="GAP14827.1"/>
    </source>
</evidence>
<organism evidence="3">
    <name type="scientific">Longilinea arvoryzae</name>
    <dbReference type="NCBI Taxonomy" id="360412"/>
    <lineage>
        <taxon>Bacteria</taxon>
        <taxon>Bacillati</taxon>
        <taxon>Chloroflexota</taxon>
        <taxon>Anaerolineae</taxon>
        <taxon>Anaerolineales</taxon>
        <taxon>Anaerolineaceae</taxon>
        <taxon>Longilinea</taxon>
    </lineage>
</organism>
<accession>A0A0S7BLH0</accession>
<dbReference type="Proteomes" id="UP000055060">
    <property type="component" value="Unassembled WGS sequence"/>
</dbReference>
<evidence type="ECO:0000313" key="4">
    <source>
        <dbReference type="Proteomes" id="UP000055060"/>
    </source>
</evidence>
<dbReference type="EMBL" id="DF967972">
    <property type="protein sequence ID" value="GAP14827.1"/>
    <property type="molecule type" value="Genomic_DNA"/>
</dbReference>
<keyword evidence="1" id="KW-0802">TPR repeat</keyword>
<dbReference type="InterPro" id="IPR019734">
    <property type="entry name" value="TPR_rpt"/>
</dbReference>
<dbReference type="SUPFAM" id="SSF48452">
    <property type="entry name" value="TPR-like"/>
    <property type="match status" value="1"/>
</dbReference>
<dbReference type="SUPFAM" id="SSF52129">
    <property type="entry name" value="Caspase-like"/>
    <property type="match status" value="1"/>
</dbReference>
<dbReference type="InterPro" id="IPR001769">
    <property type="entry name" value="Gingipain"/>
</dbReference>
<dbReference type="RefSeq" id="WP_075074054.1">
    <property type="nucleotide sequence ID" value="NZ_DF967972.1"/>
</dbReference>
<dbReference type="PROSITE" id="PS50005">
    <property type="entry name" value="TPR"/>
    <property type="match status" value="1"/>
</dbReference>
<dbReference type="AlphaFoldDB" id="A0A0S7BLH0"/>
<dbReference type="STRING" id="360412.LARV_02603"/>
<keyword evidence="4" id="KW-1185">Reference proteome</keyword>
<reference evidence="3" key="1">
    <citation type="submission" date="2015-07" db="EMBL/GenBank/DDBJ databases">
        <title>Draft Genome Sequences of Anaerolinea thermolimosa IMO-1, Bellilinea caldifistulae GOMI-1, Leptolinea tardivitalis YMTK-2, Levilinea saccharolytica KIBI-1,Longilinea arvoryzae KOME-1, Previously Described as Members of the Anaerolineaceae (Chloroflexi).</title>
        <authorList>
            <person name="Sekiguchi Y."/>
            <person name="Ohashi A."/>
            <person name="Matsuura N."/>
            <person name="Tourlousse M.D."/>
        </authorList>
    </citation>
    <scope>NUCLEOTIDE SEQUENCE [LARGE SCALE GENOMIC DNA]</scope>
    <source>
        <strain evidence="3">KOME-1</strain>
    </source>
</reference>
<sequence length="872" mass="96378">MALGYQEDFYPSLMTRSELVRLLKVGIEVNAVKFARQAAMTWLVAYPGDLEVNRLLGLALLADGKTAQARTTLEKVIQIDPEDREAYQALIDLKGEASDEQMAQWWGAVYALGGPSPRNVRLPEWSKPARESLVRLERQETQAAEELIHQALIVDSGLPLVDLLHLKINRVQQDWLAVRQLADMYHERWPDCLAFQYVTAEMLMESGDEASAVALLHECVTRDSAGLVARRWMGNQHAYQPLWPGELTIRFDSPIPADVASRLGMNHLPEKTQTVEPPMTSLPEEIVEMPQSETPAAVSETMPKMPPETKTAGVRDGQDLNAIQSEFEKLAKKLKKPAIGQSDGRFPVYVVLSSRTGLIAQYGQQSAQVLISEMDHLAEVVRRRQGWGALAYLPDDPVCTARYGITALENNDPWKIKLSLGDLDKALAHRGERIGALMIIGGEQIVPFHKLPNPTEDQDSEVLSDNPYASTDGNYFVAEWLVGRLPGESGTDAGLLLQQIRQNLRFHEQRAVATQGWKKSIFYRTWQSWRNRRALRSKNNGFGYSAAAWRRSSVAVFRPVAQATDVHISPPEIAGSINPKKVTSARLNYYNLHGVIDSAEWYGQRDLGDAGSGPDYPVALTAADLQRNGRAPSVVFSEACYGGHVAGKTEAQSIALKFLSIGVLGMVGSTSISYGSVNTPLVGADLLGQLFWKSLKEGYTAGEALMLAKINMIREMNRRQGYLDGEDQKTLLSFVLYGDPLASAELAVRQSKQALRMKIGISIKTVSDQSMPADGPETIRSEWITSVKKTVESYLPGLENSQVQVCLLKPEANPQAANTGSVAKGRKKALPELNHYVVTITKTIPAARREHTQYARVTLDEHGKVIKLAVSR</sequence>
<protein>
    <recommendedName>
        <fullName evidence="2">Gingipain domain-containing protein</fullName>
    </recommendedName>
</protein>
<dbReference type="Gene3D" id="3.40.50.1460">
    <property type="match status" value="1"/>
</dbReference>
<dbReference type="InterPro" id="IPR011990">
    <property type="entry name" value="TPR-like_helical_dom_sf"/>
</dbReference>
<dbReference type="Gene3D" id="1.25.40.10">
    <property type="entry name" value="Tetratricopeptide repeat domain"/>
    <property type="match status" value="1"/>
</dbReference>
<feature type="repeat" description="TPR" evidence="1">
    <location>
        <begin position="50"/>
        <end position="83"/>
    </location>
</feature>
<proteinExistence type="predicted"/>
<name>A0A0S7BLH0_9CHLR</name>
<dbReference type="InterPro" id="IPR029030">
    <property type="entry name" value="Caspase-like_dom_sf"/>
</dbReference>
<dbReference type="OrthoDB" id="139227at2"/>